<feature type="region of interest" description="Disordered" evidence="1">
    <location>
        <begin position="24"/>
        <end position="54"/>
    </location>
</feature>
<dbReference type="EMBL" id="VUJU01001158">
    <property type="protein sequence ID" value="KAF0766580.1"/>
    <property type="molecule type" value="Genomic_DNA"/>
</dbReference>
<dbReference type="Proteomes" id="UP000478052">
    <property type="component" value="Unassembled WGS sequence"/>
</dbReference>
<keyword evidence="3" id="KW-1185">Reference proteome</keyword>
<evidence type="ECO:0000313" key="2">
    <source>
        <dbReference type="EMBL" id="KAF0766580.1"/>
    </source>
</evidence>
<dbReference type="PANTHER" id="PTHR20946">
    <property type="entry name" value="SANT AND BTB DOMAIN REGULATOR OF CLASS SWITCH RECOMBINATION"/>
    <property type="match status" value="1"/>
</dbReference>
<dbReference type="OrthoDB" id="550012at2759"/>
<dbReference type="AlphaFoldDB" id="A0A6G0Z7W8"/>
<feature type="compositionally biased region" description="Low complexity" evidence="1">
    <location>
        <begin position="27"/>
        <end position="38"/>
    </location>
</feature>
<sequence>MKDFPKNWNIDMVDTETFIDSMNRLMNSDNDNTSNSSTDDADPNKNQPSDTDQTQLSYTNLINDLLETHPKTEYGHFESYANAMYCKDCQMMLQPKYVSQIPCKMPEFIVQQDASESGSWEKTYWQVWSECHFLSCITCKFHYPVRNSAMCQYHPESPEYFPIGNLGLEQPIGRYPCCGERAFRFELVKNPFGCKFRMHIPNKENIFCERIVKLMCSNLEYTVANPPALNRENKFMKFVNLDPGIKRQNYQHWWVKLTLGANDYTHQPIISLGSNFPNCQKKKKNWKDLNKRRVKHFGELKKWANNNDKPTTANSKSSLNLKENVDISSQMSCEKLTSTKNLTSQGSFWKTQSPMTSIQDSQREQESLFFDQITVSLVKSRKGEKGLPGTPDQPCRDSYTLIRANMLAKIEANNKSLIMRCTKPYLVNTFESQKPSLPKYPLFGHSKMDLW</sequence>
<protein>
    <submittedName>
        <fullName evidence="2">Uncharacterized protein</fullName>
    </submittedName>
</protein>
<feature type="compositionally biased region" description="Polar residues" evidence="1">
    <location>
        <begin position="44"/>
        <end position="54"/>
    </location>
</feature>
<comment type="caution">
    <text evidence="2">The sequence shown here is derived from an EMBL/GenBank/DDBJ whole genome shotgun (WGS) entry which is preliminary data.</text>
</comment>
<dbReference type="InterPro" id="IPR045902">
    <property type="entry name" value="SANBR-like"/>
</dbReference>
<name>A0A6G0Z7W8_APHCR</name>
<dbReference type="PANTHER" id="PTHR20946:SF0">
    <property type="entry name" value="SANT AND BTB DOMAIN REGULATOR OF CLASS SWITCH RECOMBINATION"/>
    <property type="match status" value="1"/>
</dbReference>
<gene>
    <name evidence="2" type="ORF">FWK35_00014759</name>
</gene>
<organism evidence="2 3">
    <name type="scientific">Aphis craccivora</name>
    <name type="common">Cowpea aphid</name>
    <dbReference type="NCBI Taxonomy" id="307492"/>
    <lineage>
        <taxon>Eukaryota</taxon>
        <taxon>Metazoa</taxon>
        <taxon>Ecdysozoa</taxon>
        <taxon>Arthropoda</taxon>
        <taxon>Hexapoda</taxon>
        <taxon>Insecta</taxon>
        <taxon>Pterygota</taxon>
        <taxon>Neoptera</taxon>
        <taxon>Paraneoptera</taxon>
        <taxon>Hemiptera</taxon>
        <taxon>Sternorrhyncha</taxon>
        <taxon>Aphidomorpha</taxon>
        <taxon>Aphidoidea</taxon>
        <taxon>Aphididae</taxon>
        <taxon>Aphidini</taxon>
        <taxon>Aphis</taxon>
        <taxon>Aphis</taxon>
    </lineage>
</organism>
<reference evidence="2 3" key="1">
    <citation type="submission" date="2019-08" db="EMBL/GenBank/DDBJ databases">
        <title>Whole genome of Aphis craccivora.</title>
        <authorList>
            <person name="Voronova N.V."/>
            <person name="Shulinski R.S."/>
            <person name="Bandarenka Y.V."/>
            <person name="Zhorov D.G."/>
            <person name="Warner D."/>
        </authorList>
    </citation>
    <scope>NUCLEOTIDE SEQUENCE [LARGE SCALE GENOMIC DNA]</scope>
    <source>
        <strain evidence="2">180601</strain>
        <tissue evidence="2">Whole Body</tissue>
    </source>
</reference>
<accession>A0A6G0Z7W8</accession>
<proteinExistence type="predicted"/>
<evidence type="ECO:0000256" key="1">
    <source>
        <dbReference type="SAM" id="MobiDB-lite"/>
    </source>
</evidence>
<evidence type="ECO:0000313" key="3">
    <source>
        <dbReference type="Proteomes" id="UP000478052"/>
    </source>
</evidence>